<dbReference type="PANTHER" id="PTHR23303:SF15">
    <property type="entry name" value="COLOSSIN-A"/>
    <property type="match status" value="1"/>
</dbReference>
<dbReference type="NCBIfam" id="TIGR01451">
    <property type="entry name" value="B_ant_repeat"/>
    <property type="match status" value="1"/>
</dbReference>
<keyword evidence="3" id="KW-0732">Signal</keyword>
<accession>A0A369XIB9</accession>
<evidence type="ECO:0000256" key="1">
    <source>
        <dbReference type="ARBA" id="ARBA00004613"/>
    </source>
</evidence>
<feature type="non-terminal residue" evidence="6">
    <location>
        <position position="1"/>
    </location>
</feature>
<proteinExistence type="predicted"/>
<feature type="domain" description="SD-repeat containing protein B" evidence="5">
    <location>
        <begin position="892"/>
        <end position="974"/>
    </location>
</feature>
<keyword evidence="2" id="KW-0964">Secreted</keyword>
<feature type="domain" description="SD-repeat containing protein B" evidence="5">
    <location>
        <begin position="303"/>
        <end position="391"/>
    </location>
</feature>
<dbReference type="SUPFAM" id="SSF117074">
    <property type="entry name" value="Hypothetical protein PA1324"/>
    <property type="match status" value="6"/>
</dbReference>
<dbReference type="InterPro" id="IPR051417">
    <property type="entry name" value="SDr/BOS_complex"/>
</dbReference>
<dbReference type="InterPro" id="IPR047589">
    <property type="entry name" value="DUF11_rpt"/>
</dbReference>
<dbReference type="Gene3D" id="2.60.40.10">
    <property type="entry name" value="Immunoglobulins"/>
    <property type="match status" value="6"/>
</dbReference>
<evidence type="ECO:0000256" key="2">
    <source>
        <dbReference type="ARBA" id="ARBA00022525"/>
    </source>
</evidence>
<dbReference type="Pfam" id="PF17210">
    <property type="entry name" value="SdrD_B"/>
    <property type="match status" value="6"/>
</dbReference>
<evidence type="ECO:0000313" key="7">
    <source>
        <dbReference type="Proteomes" id="UP000253831"/>
    </source>
</evidence>
<feature type="region of interest" description="Disordered" evidence="4">
    <location>
        <begin position="598"/>
        <end position="625"/>
    </location>
</feature>
<feature type="domain" description="SD-repeat containing protein B" evidence="5">
    <location>
        <begin position="657"/>
        <end position="734"/>
    </location>
</feature>
<evidence type="ECO:0000256" key="3">
    <source>
        <dbReference type="ARBA" id="ARBA00022729"/>
    </source>
</evidence>
<feature type="domain" description="SD-repeat containing protein B" evidence="5">
    <location>
        <begin position="415"/>
        <end position="500"/>
    </location>
</feature>
<evidence type="ECO:0000259" key="5">
    <source>
        <dbReference type="Pfam" id="PF17210"/>
    </source>
</evidence>
<dbReference type="InterPro" id="IPR013783">
    <property type="entry name" value="Ig-like_fold"/>
</dbReference>
<dbReference type="InterPro" id="IPR033764">
    <property type="entry name" value="Sdr_B"/>
</dbReference>
<name>A0A369XIB9_9PROT</name>
<comment type="caution">
    <text evidence="6">The sequence shown here is derived from an EMBL/GenBank/DDBJ whole genome shotgun (WGS) entry which is preliminary data.</text>
</comment>
<dbReference type="AlphaFoldDB" id="A0A369XIB9"/>
<protein>
    <recommendedName>
        <fullName evidence="5">SD-repeat containing protein B domain-containing protein</fullName>
    </recommendedName>
</protein>
<organism evidence="6 7">
    <name type="scientific">Candidatus Accumulibacter meliphilus</name>
    <dbReference type="NCBI Taxonomy" id="2211374"/>
    <lineage>
        <taxon>Bacteria</taxon>
        <taxon>Pseudomonadati</taxon>
        <taxon>Pseudomonadota</taxon>
        <taxon>Betaproteobacteria</taxon>
        <taxon>Candidatus Accumulibacter</taxon>
    </lineage>
</organism>
<feature type="domain" description="SD-repeat containing protein B" evidence="5">
    <location>
        <begin position="771"/>
        <end position="856"/>
    </location>
</feature>
<feature type="compositionally biased region" description="Low complexity" evidence="4">
    <location>
        <begin position="606"/>
        <end position="623"/>
    </location>
</feature>
<dbReference type="Proteomes" id="UP000253831">
    <property type="component" value="Unassembled WGS sequence"/>
</dbReference>
<dbReference type="EMBL" id="QPGA01000035">
    <property type="protein sequence ID" value="RDE49654.1"/>
    <property type="molecule type" value="Genomic_DNA"/>
</dbReference>
<gene>
    <name evidence="6" type="ORF">DVS81_15300</name>
</gene>
<reference evidence="6 7" key="1">
    <citation type="submission" date="2018-05" db="EMBL/GenBank/DDBJ databases">
        <title>Integrated omic analyses show evidence that a Ca. Accumulibacter phosphatis strain performs denitrification under micro-aerobic conditions.</title>
        <authorList>
            <person name="Camejo P.Y."/>
            <person name="Katherine M.D."/>
            <person name="Daniel N.R."/>
        </authorList>
    </citation>
    <scope>NUCLEOTIDE SEQUENCE [LARGE SCALE GENOMIC DNA]</scope>
    <source>
        <strain evidence="6">UW-LDO-IC</strain>
    </source>
</reference>
<evidence type="ECO:0000256" key="4">
    <source>
        <dbReference type="SAM" id="MobiDB-lite"/>
    </source>
</evidence>
<sequence>STTDSANDSVSTTGYGYYLNQNFDWGFDLVPESSLTSQVLVGLGLGRDPNSNAQPGQNGSPVWITPAGNGDTPVTIYVDYNGDNQGAYTDPNGFHYDTTLSLKELERARVFDPDGNQTGMLLYTLTPGVKLAAAWGEDPLSASIARPGIDTGTGVTPLPTFDAGKSSSLLVDADHDGFTSPGDTLLYTISIGNAGRAPVLELLLQDTLSTDVSYVAGSTLINRNDGNGFVSLSDAGSTAYPLDEGGAILGDLAVSKNFIVTFQAKIDAFVDLTPGVKTIINTGTVTSDGFKVPFVTVDPLYGSIGDFVWLDLNSDGVQDGGSEIGIANVALNLYLDANSNSIIDAGDSIITTQTTDANGNYLFTGLLAGSYIVDVVNSTVPANYQLTTNNDPKPVALAGGQDYLQADFGYAPVSSISGHVYKDAGNDGLWDGTSAGIAGVSLTLSGYDALGNYIVLNATTDDDGYYGFTGLNASDPNLGYTVTEAQPPLYFDGKETAGSSGGNTTVNDVISAIILPAGVASVNNNFGELPPALISGYVYQDAGNDGVWDGESAGITGVKLSLTGVNDLGNAVQKNIFSGIGGRYDFVDLRPGTYTLTETQPTGYLDGTDTAGTATPGSTPGSAGNVGTDIISGITLVAGGVSSDNNFGEIRPGGLSGFVYVDADDSGTRQVSEAKISGVTLTLSGSNDLGTITPLSTTSNISGFYSFGNLRPGTYTVTESQPAAYVDGQDTQGNLTPIPGSRSTDYISGISVVAGSVTPNNNFGEVLPATVSGFVYLDTNDNGNRAGPPSEPGISDVSVTLTGKDDLGNSISLSATTAANGAYSFSGLRPSSVAGYTVSESQPANYVDGKDSAGSSGGSVAVNDVISGIVVGAGGSSANNNFGELLPVSVSGHVYVDAGNDGVWDGTSAGIGGVTLTLTGINDLDQSLNTVVITASDGAYSFTGLRPSNLFGYTVTETQAAGYLDGKDSAGSAGGNTTTNDVISGIVLLNGGSSSVNNNFGELPAPGSLSVIAYSDLYDDASSVTAIAIDLDGGGIESVPLADSSKEFGNADGRVDASDDRFLDLSIWRDGNHETDAGELMSLAEANVLSLSLAYNADSPFWDAQGNQHLEQSSASLSDGQVLDMSSVSFALADNDAAGASATDVSPLSLAWAFA</sequence>
<evidence type="ECO:0000313" key="6">
    <source>
        <dbReference type="EMBL" id="RDE49654.1"/>
    </source>
</evidence>
<comment type="subcellular location">
    <subcellularLocation>
        <location evidence="1">Secreted</location>
    </subcellularLocation>
</comment>
<dbReference type="PANTHER" id="PTHR23303">
    <property type="entry name" value="CARBOXYPEPTIDASE REGULATORY REGION-CONTAINING"/>
    <property type="match status" value="1"/>
</dbReference>
<dbReference type="GO" id="GO:0005576">
    <property type="term" value="C:extracellular region"/>
    <property type="evidence" value="ECO:0007669"/>
    <property type="project" value="UniProtKB-SubCell"/>
</dbReference>
<feature type="domain" description="SD-repeat containing protein B" evidence="5">
    <location>
        <begin position="534"/>
        <end position="638"/>
    </location>
</feature>